<dbReference type="AlphaFoldDB" id="A0AA39HA99"/>
<reference evidence="2" key="1">
    <citation type="submission" date="2023-06" db="EMBL/GenBank/DDBJ databases">
        <title>Genomic analysis of the entomopathogenic nematode Steinernema hermaphroditum.</title>
        <authorList>
            <person name="Schwarz E.M."/>
            <person name="Heppert J.K."/>
            <person name="Baniya A."/>
            <person name="Schwartz H.T."/>
            <person name="Tan C.-H."/>
            <person name="Antoshechkin I."/>
            <person name="Sternberg P.W."/>
            <person name="Goodrich-Blair H."/>
            <person name="Dillman A.R."/>
        </authorList>
    </citation>
    <scope>NUCLEOTIDE SEQUENCE</scope>
    <source>
        <strain evidence="2">PS9179</strain>
        <tissue evidence="2">Whole animal</tissue>
    </source>
</reference>
<keyword evidence="1" id="KW-0812">Transmembrane</keyword>
<proteinExistence type="predicted"/>
<accession>A0AA39HA99</accession>
<dbReference type="Proteomes" id="UP001175271">
    <property type="component" value="Unassembled WGS sequence"/>
</dbReference>
<feature type="transmembrane region" description="Helical" evidence="1">
    <location>
        <begin position="92"/>
        <end position="113"/>
    </location>
</feature>
<keyword evidence="1" id="KW-1133">Transmembrane helix</keyword>
<name>A0AA39HA99_9BILA</name>
<feature type="transmembrane region" description="Helical" evidence="1">
    <location>
        <begin position="276"/>
        <end position="294"/>
    </location>
</feature>
<evidence type="ECO:0000313" key="2">
    <source>
        <dbReference type="EMBL" id="KAK0402000.1"/>
    </source>
</evidence>
<feature type="transmembrane region" description="Helical" evidence="1">
    <location>
        <begin position="228"/>
        <end position="256"/>
    </location>
</feature>
<dbReference type="Pfam" id="PF10318">
    <property type="entry name" value="7TM_GPCR_Srh"/>
    <property type="match status" value="1"/>
</dbReference>
<keyword evidence="1" id="KW-0472">Membrane</keyword>
<keyword evidence="3" id="KW-1185">Reference proteome</keyword>
<dbReference type="EMBL" id="JAUCMV010000004">
    <property type="protein sequence ID" value="KAK0402000.1"/>
    <property type="molecule type" value="Genomic_DNA"/>
</dbReference>
<evidence type="ECO:0000313" key="3">
    <source>
        <dbReference type="Proteomes" id="UP001175271"/>
    </source>
</evidence>
<sequence>MPDDFLNQVIFYIVSFFVVPSGVLFFYVVIRTSPPSIHLYRNNLLNLFFWAYIDLLPFGLLLQPVFELHDGIVCVKACGLGLLLHPKVIYPLYFFFGVATSNAFMALWLCFLYRYAQLASSGLTTYLSSSYGLMFCFLIHLATTVMACFVAYHLLSVVKELETNGDFLICMQTVESDSILTTILNLYGIVEALFIMISIGTFTVLSVRILRSQRKFLSEATYRLQMRLTVNLILLAILPVVFDLLSIMACNLTFYFEHSWTYATCSVATHMPFVDLFLTCVITLAFVTPYRKAIASMMGRKRASSIVSIVSTLTVK</sequence>
<feature type="transmembrane region" description="Helical" evidence="1">
    <location>
        <begin position="133"/>
        <end position="155"/>
    </location>
</feature>
<feature type="transmembrane region" description="Helical" evidence="1">
    <location>
        <begin position="42"/>
        <end position="62"/>
    </location>
</feature>
<feature type="transmembrane region" description="Helical" evidence="1">
    <location>
        <begin position="186"/>
        <end position="207"/>
    </location>
</feature>
<evidence type="ECO:0000256" key="1">
    <source>
        <dbReference type="SAM" id="Phobius"/>
    </source>
</evidence>
<organism evidence="2 3">
    <name type="scientific">Steinernema hermaphroditum</name>
    <dbReference type="NCBI Taxonomy" id="289476"/>
    <lineage>
        <taxon>Eukaryota</taxon>
        <taxon>Metazoa</taxon>
        <taxon>Ecdysozoa</taxon>
        <taxon>Nematoda</taxon>
        <taxon>Chromadorea</taxon>
        <taxon>Rhabditida</taxon>
        <taxon>Tylenchina</taxon>
        <taxon>Panagrolaimomorpha</taxon>
        <taxon>Strongyloidoidea</taxon>
        <taxon>Steinernematidae</taxon>
        <taxon>Steinernema</taxon>
    </lineage>
</organism>
<feature type="transmembrane region" description="Helical" evidence="1">
    <location>
        <begin position="6"/>
        <end position="30"/>
    </location>
</feature>
<dbReference type="InterPro" id="IPR019422">
    <property type="entry name" value="7TM_GPCR_serpentine_rcpt_Srh"/>
</dbReference>
<protein>
    <submittedName>
        <fullName evidence="2">Uncharacterized protein</fullName>
    </submittedName>
</protein>
<gene>
    <name evidence="2" type="ORF">QR680_016087</name>
</gene>
<comment type="caution">
    <text evidence="2">The sequence shown here is derived from an EMBL/GenBank/DDBJ whole genome shotgun (WGS) entry which is preliminary data.</text>
</comment>